<keyword evidence="6" id="KW-0113">Calvin cycle</keyword>
<dbReference type="CDD" id="cd02026">
    <property type="entry name" value="PRK"/>
    <property type="match status" value="1"/>
</dbReference>
<evidence type="ECO:0000256" key="12">
    <source>
        <dbReference type="ARBA" id="ARBA00022946"/>
    </source>
</evidence>
<comment type="pathway">
    <text evidence="2">Carbohydrate biosynthesis; Calvin cycle.</text>
</comment>
<dbReference type="Proteomes" id="UP000095767">
    <property type="component" value="Unassembled WGS sequence"/>
</dbReference>
<dbReference type="InterPro" id="IPR027417">
    <property type="entry name" value="P-loop_NTPase"/>
</dbReference>
<dbReference type="InterPro" id="IPR006082">
    <property type="entry name" value="PRK"/>
</dbReference>
<evidence type="ECO:0000256" key="5">
    <source>
        <dbReference type="ARBA" id="ARBA00022531"/>
    </source>
</evidence>
<organism evidence="17 18">
    <name type="scientific">Dichanthelium oligosanthes</name>
    <dbReference type="NCBI Taxonomy" id="888268"/>
    <lineage>
        <taxon>Eukaryota</taxon>
        <taxon>Viridiplantae</taxon>
        <taxon>Streptophyta</taxon>
        <taxon>Embryophyta</taxon>
        <taxon>Tracheophyta</taxon>
        <taxon>Spermatophyta</taxon>
        <taxon>Magnoliopsida</taxon>
        <taxon>Liliopsida</taxon>
        <taxon>Poales</taxon>
        <taxon>Poaceae</taxon>
        <taxon>PACMAD clade</taxon>
        <taxon>Panicoideae</taxon>
        <taxon>Panicodae</taxon>
        <taxon>Paniceae</taxon>
        <taxon>Dichantheliinae</taxon>
        <taxon>Dichanthelium</taxon>
    </lineage>
</organism>
<evidence type="ECO:0000256" key="4">
    <source>
        <dbReference type="ARBA" id="ARBA00022528"/>
    </source>
</evidence>
<keyword evidence="5" id="KW-0602">Photosynthesis</keyword>
<dbReference type="GO" id="GO:0042803">
    <property type="term" value="F:protein homodimerization activity"/>
    <property type="evidence" value="ECO:0007669"/>
    <property type="project" value="UniProtKB-ARBA"/>
</dbReference>
<dbReference type="EMBL" id="LWDX02043350">
    <property type="protein sequence ID" value="OEL23140.1"/>
    <property type="molecule type" value="Genomic_DNA"/>
</dbReference>
<evidence type="ECO:0000256" key="15">
    <source>
        <dbReference type="RuleBase" id="RU004082"/>
    </source>
</evidence>
<comment type="caution">
    <text evidence="17">The sequence shown here is derived from an EMBL/GenBank/DDBJ whole genome shotgun (WGS) entry which is preliminary data.</text>
</comment>
<evidence type="ECO:0000313" key="17">
    <source>
        <dbReference type="EMBL" id="OEL23140.1"/>
    </source>
</evidence>
<evidence type="ECO:0000256" key="7">
    <source>
        <dbReference type="ARBA" id="ARBA00022640"/>
    </source>
</evidence>
<dbReference type="AlphaFoldDB" id="A0A1E5VDC5"/>
<feature type="domain" description="Phosphoribulokinase/uridine kinase" evidence="16">
    <location>
        <begin position="48"/>
        <end position="246"/>
    </location>
</feature>
<comment type="catalytic activity">
    <reaction evidence="14 15">
        <text>D-ribulose 5-phosphate + ATP = D-ribulose 1,5-bisphosphate + ADP + H(+)</text>
        <dbReference type="Rhea" id="RHEA:19365"/>
        <dbReference type="ChEBI" id="CHEBI:15378"/>
        <dbReference type="ChEBI" id="CHEBI:30616"/>
        <dbReference type="ChEBI" id="CHEBI:57870"/>
        <dbReference type="ChEBI" id="CHEBI:58121"/>
        <dbReference type="ChEBI" id="CHEBI:456216"/>
        <dbReference type="EC" id="2.7.1.19"/>
    </reaction>
</comment>
<dbReference type="Gene3D" id="3.40.50.300">
    <property type="entry name" value="P-loop containing nucleotide triphosphate hydrolases"/>
    <property type="match status" value="1"/>
</dbReference>
<keyword evidence="7" id="KW-0934">Plastid</keyword>
<evidence type="ECO:0000256" key="6">
    <source>
        <dbReference type="ARBA" id="ARBA00022567"/>
    </source>
</evidence>
<evidence type="ECO:0000256" key="10">
    <source>
        <dbReference type="ARBA" id="ARBA00022777"/>
    </source>
</evidence>
<dbReference type="SUPFAM" id="SSF52540">
    <property type="entry name" value="P-loop containing nucleoside triphosphate hydrolases"/>
    <property type="match status" value="1"/>
</dbReference>
<comment type="similarity">
    <text evidence="3 15">Belongs to the phosphoribulokinase family.</text>
</comment>
<dbReference type="PROSITE" id="PS00567">
    <property type="entry name" value="PHOSPHORIBULOKINASE"/>
    <property type="match status" value="1"/>
</dbReference>
<proteinExistence type="inferred from homology"/>
<evidence type="ECO:0000259" key="16">
    <source>
        <dbReference type="Pfam" id="PF00485"/>
    </source>
</evidence>
<evidence type="ECO:0000256" key="11">
    <source>
        <dbReference type="ARBA" id="ARBA00022840"/>
    </source>
</evidence>
<evidence type="ECO:0000256" key="9">
    <source>
        <dbReference type="ARBA" id="ARBA00022741"/>
    </source>
</evidence>
<dbReference type="GO" id="GO:0019253">
    <property type="term" value="P:reductive pentose-phosphate cycle"/>
    <property type="evidence" value="ECO:0007669"/>
    <property type="project" value="UniProtKB-UniPathway"/>
</dbReference>
<dbReference type="PRINTS" id="PR00478">
    <property type="entry name" value="PHRIBLKINASE"/>
</dbReference>
<dbReference type="InterPro" id="IPR006083">
    <property type="entry name" value="PRK/URK"/>
</dbReference>
<dbReference type="GO" id="GO:0008974">
    <property type="term" value="F:phosphoribulokinase activity"/>
    <property type="evidence" value="ECO:0007669"/>
    <property type="project" value="UniProtKB-EC"/>
</dbReference>
<evidence type="ECO:0000256" key="14">
    <source>
        <dbReference type="ARBA" id="ARBA00047663"/>
    </source>
</evidence>
<evidence type="ECO:0000256" key="1">
    <source>
        <dbReference type="ARBA" id="ARBA00004229"/>
    </source>
</evidence>
<reference evidence="17 18" key="1">
    <citation type="submission" date="2016-09" db="EMBL/GenBank/DDBJ databases">
        <title>The draft genome of Dichanthelium oligosanthes: A C3 panicoid grass species.</title>
        <authorList>
            <person name="Studer A.J."/>
            <person name="Schnable J.C."/>
            <person name="Brutnell T.P."/>
        </authorList>
    </citation>
    <scope>NUCLEOTIDE SEQUENCE [LARGE SCALE GENOMIC DNA]</scope>
    <source>
        <strain evidence="18">cv. Kellogg 1175</strain>
        <tissue evidence="17">Leaf</tissue>
    </source>
</reference>
<evidence type="ECO:0000256" key="2">
    <source>
        <dbReference type="ARBA" id="ARBA00005215"/>
    </source>
</evidence>
<dbReference type="GO" id="GO:0009507">
    <property type="term" value="C:chloroplast"/>
    <property type="evidence" value="ECO:0007669"/>
    <property type="project" value="UniProtKB-SubCell"/>
</dbReference>
<evidence type="ECO:0000313" key="18">
    <source>
        <dbReference type="Proteomes" id="UP000095767"/>
    </source>
</evidence>
<keyword evidence="11" id="KW-0067">ATP-binding</keyword>
<gene>
    <name evidence="17" type="ORF">BAE44_0015841</name>
</gene>
<evidence type="ECO:0000256" key="8">
    <source>
        <dbReference type="ARBA" id="ARBA00022679"/>
    </source>
</evidence>
<dbReference type="GO" id="GO:0005524">
    <property type="term" value="F:ATP binding"/>
    <property type="evidence" value="ECO:0007669"/>
    <property type="project" value="UniProtKB-KW"/>
</dbReference>
<keyword evidence="9" id="KW-0547">Nucleotide-binding</keyword>
<accession>A0A1E5VDC5</accession>
<keyword evidence="10 17" id="KW-0418">Kinase</keyword>
<dbReference type="UniPathway" id="UPA00116"/>
<dbReference type="PANTHER" id="PTHR10285">
    <property type="entry name" value="URIDINE KINASE"/>
    <property type="match status" value="1"/>
</dbReference>
<evidence type="ECO:0000256" key="3">
    <source>
        <dbReference type="ARBA" id="ARBA00009719"/>
    </source>
</evidence>
<keyword evidence="8" id="KW-0808">Transferase</keyword>
<dbReference type="FunFam" id="3.40.50.300:FF:000619">
    <property type="entry name" value="Phosphoribulokinase"/>
    <property type="match status" value="1"/>
</dbReference>
<keyword evidence="4" id="KW-0150">Chloroplast</keyword>
<comment type="subcellular location">
    <subcellularLocation>
        <location evidence="1">Plastid</location>
        <location evidence="1">Chloroplast</location>
    </subcellularLocation>
</comment>
<sequence>MAAFAAHTSAATSHYSPAGTAILLRSRRRAYPIRVSCLAASAVDKTVVIGLAADSGCGKSTFMRRLTSVLGGGAEPPRGGNPDSNTLVGDAATVICLDDYHSLDRAGRKARGVTALDPRANDFDLMYEQVSAIKEGRAVDKPVYNHVTGLLDPPERIAPPKILVIEGLHPMYDERVRDLLDFSIYLDISDEVKFAWKIQRDMAERGHSLESIKASIEARKPDFDAYIDPQKQYADAVIEVLPTQLIPDDDDGEVLRVRLIMKEGVKRFSPVYLFDEGSTISWIPCGRKLSCSYPGIKFSYGFGTYFCHEVSVLEMDGQFDKLDELIYVESHLSNLSTKFYGEVTQQMLTHADFPGSNNGSGLFQTIVGLKIRDLYEQVVAERAVMTSDAVRL</sequence>
<keyword evidence="12" id="KW-0809">Transit peptide</keyword>
<dbReference type="OrthoDB" id="738517at2759"/>
<dbReference type="STRING" id="888268.A0A1E5VDC5"/>
<dbReference type="EC" id="2.7.1.19" evidence="15"/>
<dbReference type="Pfam" id="PF00485">
    <property type="entry name" value="PRK"/>
    <property type="match status" value="1"/>
</dbReference>
<evidence type="ECO:0000256" key="13">
    <source>
        <dbReference type="ARBA" id="ARBA00023157"/>
    </source>
</evidence>
<name>A0A1E5VDC5_9POAL</name>
<keyword evidence="13" id="KW-1015">Disulfide bond</keyword>
<keyword evidence="18" id="KW-1185">Reference proteome</keyword>
<protein>
    <recommendedName>
        <fullName evidence="15">Phosphoribulokinase</fullName>
        <ecNumber evidence="15">2.7.1.19</ecNumber>
    </recommendedName>
</protein>
<dbReference type="NCBIfam" id="NF005655">
    <property type="entry name" value="PRK07429.1"/>
    <property type="match status" value="1"/>
</dbReference>